<accession>A0ABQ0YGQ7</accession>
<dbReference type="Proteomes" id="UP000325466">
    <property type="component" value="Unassembled WGS sequence"/>
</dbReference>
<protein>
    <submittedName>
        <fullName evidence="1">Uncharacterized protein</fullName>
    </submittedName>
</protein>
<evidence type="ECO:0000313" key="1">
    <source>
        <dbReference type="EMBL" id="GES35715.1"/>
    </source>
</evidence>
<proteinExistence type="predicted"/>
<sequence length="367" mass="40312">MYRSPPQIDGMPHSLGGEVVHSRRVAPQIRRMHAPRPHESDRAAHCRSMRRGEWAGDPEALGRLGDSGVVRDAVLRRVGVSGSAIHERCRPGGPWQRLLPGIVMLGNGPASARQRTIAAMKYVGDDAVLTGRSALGEHGLAGEQYDVHVLLPANRRVQSAGFVLVERTTRIPDPLIRNGIRCAPIERALLDAARRCTTLDATRSLIASAVQRGAVSVAALQEELAEGSGRGSALPRRVLREVDANVHSVAEAKARELWERSGLPEMVFNRDVLDSRGGFIARPDGWIDDVAMAWDIDSLAWHLSPKAYKDTIERRTRMQNAGIIVLPTIPSAVERSPRRVVDDLRRHYELAASRPRPDVRLRTVAPG</sequence>
<keyword evidence="2" id="KW-1185">Reference proteome</keyword>
<comment type="caution">
    <text evidence="1">The sequence shown here is derived from an EMBL/GenBank/DDBJ whole genome shotgun (WGS) entry which is preliminary data.</text>
</comment>
<gene>
    <name evidence="1" type="ORF">RAJCM14343_0964</name>
</gene>
<evidence type="ECO:0000313" key="2">
    <source>
        <dbReference type="Proteomes" id="UP000325466"/>
    </source>
</evidence>
<name>A0ABQ0YGQ7_9NOCA</name>
<dbReference type="EMBL" id="BLAH01000026">
    <property type="protein sequence ID" value="GES35715.1"/>
    <property type="molecule type" value="Genomic_DNA"/>
</dbReference>
<reference evidence="1 2" key="1">
    <citation type="journal article" date="2018" name="Biodegradation">
        <title>1,4-Dioxane degradation characteristics of Rhodococcus aetherivorans JCM 14343.</title>
        <authorList>
            <person name="Inoue D."/>
            <person name="Tsunoda T."/>
            <person name="Yamamoto N."/>
            <person name="Ike M."/>
            <person name="Sei K."/>
        </authorList>
    </citation>
    <scope>NUCLEOTIDE SEQUENCE [LARGE SCALE GENOMIC DNA]</scope>
    <source>
        <strain evidence="1 2">JCM 14343</strain>
    </source>
</reference>
<organism evidence="1 2">
    <name type="scientific">Rhodococcus aetherivorans</name>
    <dbReference type="NCBI Taxonomy" id="191292"/>
    <lineage>
        <taxon>Bacteria</taxon>
        <taxon>Bacillati</taxon>
        <taxon>Actinomycetota</taxon>
        <taxon>Actinomycetes</taxon>
        <taxon>Mycobacteriales</taxon>
        <taxon>Nocardiaceae</taxon>
        <taxon>Rhodococcus</taxon>
    </lineage>
</organism>